<dbReference type="EMBL" id="CYKH01001065">
    <property type="protein sequence ID" value="CUG81528.1"/>
    <property type="molecule type" value="Genomic_DNA"/>
</dbReference>
<dbReference type="OrthoDB" id="545169at2759"/>
<evidence type="ECO:0000313" key="5">
    <source>
        <dbReference type="Proteomes" id="UP000051952"/>
    </source>
</evidence>
<evidence type="ECO:0000256" key="1">
    <source>
        <dbReference type="SAM" id="MobiDB-lite"/>
    </source>
</evidence>
<proteinExistence type="predicted"/>
<dbReference type="Gene3D" id="2.60.40.10">
    <property type="entry name" value="Immunoglobulins"/>
    <property type="match status" value="7"/>
</dbReference>
<evidence type="ECO:0000259" key="2">
    <source>
        <dbReference type="Pfam" id="PF24778"/>
    </source>
</evidence>
<evidence type="ECO:0008006" key="6">
    <source>
        <dbReference type="Google" id="ProtNLM"/>
    </source>
</evidence>
<feature type="compositionally biased region" description="Basic and acidic residues" evidence="1">
    <location>
        <begin position="626"/>
        <end position="644"/>
    </location>
</feature>
<sequence>MSEFLLDDAGVIREPKYRAASKRLSFDGSSTRAVDGSDGVPRPAIAVRPRTKYEQSIMNRIPERQKAALEKPQTYGGKVYTGIGFLPSPRSVQFLDFAVGEVIKQTIQLTNVSQGFNAFKVLPAPPLFRDVLEVVYTPQSMMSAGMSCMLTIVFSPKKNEDIDTEITLQAQTGMIIIPVSCRRKRADISCVSKKVEFGAIVVAETSTKTVTLRNDGALGVKMTIGGELLDLLALTHTSADGVKAPFLSMEPEINPAKATIINLKPFSSLNISIRFAPQQLVDIDSNLFLSFDNPEVDDIVIFVRAKAIDVPVFVSRNNELSFHCCFFGTLYRDTVAVQNTLASAVKVTPEVPHALHGMLEFSPKFGFVQPNASFDFQVKFTPNEGLGKELNLPVRINVTDQTMPIFFQLIASMSRLGVKFDPPELQLGVCAVGGEMLQQPLKITNSSRIGKKVGFVRVPDNVSILPFPVFDLGGEETIEVQICVAPPTQGQFTQTLQLITQFDESYHITLTGHGKPKPLLFEAPMLKLPVCTIGQSSSATTLLINRSQQAQRFAFSINKSYGIDISPTSGTIEKGSSVPVVVKFSATEGNVEMSLPPIPDAMEAVPPVVDEATKGGKAAPAKKKTKAEEEQERKDREKFEEERRAEREKLVAERERLLAEFRNLQPWEESDPEVESTWSRHRSLIIPCFIDGWSGKSIMLGVRCAVVKPTLCVSASATDAASSHDTSDAPTHSAPTASSSLQLNYGEVPADHCSKKSFVLENRGLETVALSVKRLDPFGPFQIIRPPLSSLKPRQQCEVVLQFRPTNKAVFAQDVLIHSVGSNPIVIKAVGEGLPAALSISQDKTNPHAGAADQSEIPLSLGYCPVGDKVEVPLYFSNFSPFPLHVTGSFLSRTVQPFNPNGTLPFLLTPKQVIVPPNSKVEVMSTFAPQVDGPFQAHCEIEFGGDRMKKTLVLDGFGCERGLQVVFPKSHEAVATSYRSALTAFGDAPPAQGMSAAAPALISLTSNEQKPVQQTIVIVNNKGSSNGDYSVEGLTDVDVKNGWKIEPLKANIAPGTKATIVVTFSPTQILMDSLPIPNVSVVSLSNVRLVIKGGTPSQDAALFVQLKGTACR</sequence>
<dbReference type="OMA" id="FRIQCCL"/>
<protein>
    <recommendedName>
        <fullName evidence="6">Abnormal spindle-like microcephaly-associated protein ASH domain-containing protein</fullName>
    </recommendedName>
</protein>
<feature type="region of interest" description="Disordered" evidence="1">
    <location>
        <begin position="612"/>
        <end position="644"/>
    </location>
</feature>
<dbReference type="InterPro" id="IPR013783">
    <property type="entry name" value="Ig-like_fold"/>
</dbReference>
<dbReference type="Pfam" id="PF24778">
    <property type="entry name" value="Ig-CFAP74_3rd"/>
    <property type="match status" value="1"/>
</dbReference>
<reference evidence="5" key="1">
    <citation type="submission" date="2015-09" db="EMBL/GenBank/DDBJ databases">
        <authorList>
            <consortium name="Pathogen Informatics"/>
        </authorList>
    </citation>
    <scope>NUCLEOTIDE SEQUENCE [LARGE SCALE GENOMIC DNA]</scope>
    <source>
        <strain evidence="5">Lake Konstanz</strain>
    </source>
</reference>
<dbReference type="AlphaFoldDB" id="A0A0S4J1G3"/>
<dbReference type="InterPro" id="IPR056310">
    <property type="entry name" value="Ig-CFAP74_4th"/>
</dbReference>
<dbReference type="Proteomes" id="UP000051952">
    <property type="component" value="Unassembled WGS sequence"/>
</dbReference>
<dbReference type="PANTHER" id="PTHR22538">
    <property type="entry name" value="CILIA- AND FLAGELLA-ASSOCIATED PROTEIN 74"/>
    <property type="match status" value="1"/>
</dbReference>
<dbReference type="Pfam" id="PF24771">
    <property type="entry name" value="Ig_CFAP74_1st"/>
    <property type="match status" value="1"/>
</dbReference>
<feature type="domain" description="CFAP74 fourth Ig-like" evidence="3">
    <location>
        <begin position="420"/>
        <end position="514"/>
    </location>
</feature>
<dbReference type="Pfam" id="PF24798">
    <property type="entry name" value="Ig-CFAP74_4th"/>
    <property type="match status" value="1"/>
</dbReference>
<organism evidence="4 5">
    <name type="scientific">Bodo saltans</name>
    <name type="common">Flagellated protozoan</name>
    <dbReference type="NCBI Taxonomy" id="75058"/>
    <lineage>
        <taxon>Eukaryota</taxon>
        <taxon>Discoba</taxon>
        <taxon>Euglenozoa</taxon>
        <taxon>Kinetoplastea</taxon>
        <taxon>Metakinetoplastina</taxon>
        <taxon>Eubodonida</taxon>
        <taxon>Bodonidae</taxon>
        <taxon>Bodo</taxon>
    </lineage>
</organism>
<dbReference type="PANTHER" id="PTHR22538:SF0">
    <property type="entry name" value="CILIA- AND FLAGELLA-ASSOCIATED PROTEIN 74"/>
    <property type="match status" value="1"/>
</dbReference>
<name>A0A0S4J1G3_BODSA</name>
<dbReference type="InterPro" id="IPR056307">
    <property type="entry name" value="Ig-CFAP74_3rd"/>
</dbReference>
<gene>
    <name evidence="4" type="ORF">BSAL_86730</name>
</gene>
<feature type="domain" description="CFAP74 third Ig-like" evidence="2">
    <location>
        <begin position="313"/>
        <end position="412"/>
    </location>
</feature>
<evidence type="ECO:0000259" key="3">
    <source>
        <dbReference type="Pfam" id="PF24798"/>
    </source>
</evidence>
<dbReference type="VEuPathDB" id="TriTrypDB:BSAL_86730"/>
<evidence type="ECO:0000313" key="4">
    <source>
        <dbReference type="EMBL" id="CUG81528.1"/>
    </source>
</evidence>
<keyword evidence="5" id="KW-1185">Reference proteome</keyword>
<accession>A0A0S4J1G3</accession>